<dbReference type="Proteomes" id="UP000017131">
    <property type="component" value="Unassembled WGS sequence"/>
</dbReference>
<proteinExistence type="predicted"/>
<organism evidence="3 4">
    <name type="scientific">Staphylococcus simulans UMC-CNS-990</name>
    <dbReference type="NCBI Taxonomy" id="1405498"/>
    <lineage>
        <taxon>Bacteria</taxon>
        <taxon>Bacillati</taxon>
        <taxon>Bacillota</taxon>
        <taxon>Bacilli</taxon>
        <taxon>Bacillales</taxon>
        <taxon>Staphylococcaceae</taxon>
        <taxon>Staphylococcus</taxon>
    </lineage>
</organism>
<evidence type="ECO:0000259" key="2">
    <source>
        <dbReference type="Pfam" id="PF12708"/>
    </source>
</evidence>
<dbReference type="InterPro" id="IPR011050">
    <property type="entry name" value="Pectin_lyase_fold/virulence"/>
</dbReference>
<evidence type="ECO:0000259" key="1">
    <source>
        <dbReference type="Pfam" id="PF11962"/>
    </source>
</evidence>
<evidence type="ECO:0000313" key="3">
    <source>
        <dbReference type="EMBL" id="ERS94140.1"/>
    </source>
</evidence>
<keyword evidence="4" id="KW-1185">Reference proteome</keyword>
<feature type="domain" description="Rhamnogalacturonase A/B/Epimerase-like pectate lyase" evidence="2">
    <location>
        <begin position="138"/>
        <end position="367"/>
    </location>
</feature>
<dbReference type="Pfam" id="PF12708">
    <property type="entry name" value="Pect-lyase_RHGA_epim"/>
    <property type="match status" value="1"/>
</dbReference>
<comment type="caution">
    <text evidence="3">The sequence shown here is derived from an EMBL/GenBank/DDBJ whole genome shotgun (WGS) entry which is preliminary data.</text>
</comment>
<dbReference type="EMBL" id="AXDY01000003">
    <property type="protein sequence ID" value="ERS94140.1"/>
    <property type="molecule type" value="Genomic_DNA"/>
</dbReference>
<dbReference type="SUPFAM" id="SSF51126">
    <property type="entry name" value="Pectin lyase-like"/>
    <property type="match status" value="1"/>
</dbReference>
<feature type="domain" description="Peptidase G2 IMC autoproteolytic cleavage" evidence="1">
    <location>
        <begin position="650"/>
        <end position="876"/>
    </location>
</feature>
<dbReference type="InterPro" id="IPR024535">
    <property type="entry name" value="RHGA/B-epi-like_pectate_lyase"/>
</dbReference>
<dbReference type="RefSeq" id="WP_023015281.1">
    <property type="nucleotide sequence ID" value="NZ_AXDY01000003.1"/>
</dbReference>
<dbReference type="Gene3D" id="2.40.300.10">
    <property type="entry name" value="Head decoration protein D"/>
    <property type="match status" value="1"/>
</dbReference>
<dbReference type="InterPro" id="IPR012334">
    <property type="entry name" value="Pectin_lyas_fold"/>
</dbReference>
<reference evidence="3 4" key="1">
    <citation type="journal article" date="2013" name="Genome Announc.">
        <title>Draft Genome Sequence of Staphylococcus simulans UMC-CNS-990, Isolated from a Case of Chronic Bovine Mastitis.</title>
        <authorList>
            <person name="Calcutt M.J."/>
            <person name="Foecking M.F."/>
            <person name="Hsieh H.Y."/>
            <person name="Perry J."/>
            <person name="Stewart G.C."/>
            <person name="Middleton J.R."/>
        </authorList>
    </citation>
    <scope>NUCLEOTIDE SEQUENCE [LARGE SCALE GENOMIC DNA]</scope>
    <source>
        <strain evidence="3 4">UMC-CNS-990</strain>
    </source>
</reference>
<name>A0ABN0PES0_STASI</name>
<dbReference type="Gene3D" id="4.10.80.40">
    <property type="entry name" value="succinate dehydrogenase protein domain"/>
    <property type="match status" value="1"/>
</dbReference>
<dbReference type="Pfam" id="PF11962">
    <property type="entry name" value="Peptidase_G2"/>
    <property type="match status" value="1"/>
</dbReference>
<dbReference type="InterPro" id="IPR021865">
    <property type="entry name" value="Peptidase_G2"/>
</dbReference>
<dbReference type="SMART" id="SM00710">
    <property type="entry name" value="PbH1"/>
    <property type="match status" value="7"/>
</dbReference>
<protein>
    <recommendedName>
        <fullName evidence="5">Peptidase G2</fullName>
    </recommendedName>
</protein>
<sequence>MKLNLLKKLDTIFNDKFIGQNEQNYEKIEKAINGQNDDIEYHRNNEKDAHNSNNVTHYTKKGQKTNVGDELRYQNEVNDHLVLGALGNGQQEVRQSRVSIDAQQHQTLEERLKHDFLREKNDREKGLKNLLDKINRVVNVDEFGADPTGVKDSTNAFVKAFGNGNVQVTMSAGTYKVYGLKLPNNTRLVGQGKDITTIKLADEAPAETVVITNLSMGGNAKNIAIENFSVDGNRKRQNNSLNAAGGSLSSNVRFAGVKHGYIYNIKSFSTLLHGIDVTYGVDEYFYGGDGARPSESLESKYVHVNNCETYDFGDDGITVHWSRYILITDCYSHDPIGGGNNNGIEVDDGSQFVFLSDNKTENNYGGLEIKAHATASAPQNIFVNNHMSIRDTRSYNIRHIGHHKASDPQSKTAFNVVLSNCSSVYPQFNGVYPNTSPRAIVVCAFRNVLINNFSALGDSKWSSGQPVAVVQYRAENVTFNGVNIQGFSTASADLKIMGGNNRPKKITFANVNLYKSSKTTGISGGSKVYDTKIIGGNLIGAGTGNAIEMYNNTAEIVNVQAEGYTNQAVIAGRNYSKVPTVVKGGFSGASTGGGALAETSALIASTGGSYAHSNRSWVAGSGMNSHAYGSRSSVLNSLESETIPGSYCQTIVNSRGVKSPGNYHFLLGYGTNGARTSNIKIDMSSTSGNIKTAGQVTTSNNFADYAEYFESQSGGAIRNGTIVTLEGRYIRKCQENDIPLGVVSGTAGIILGDQTFHHKDRYERDEFGVILTEEQLKTWTDDSGNEYSEYVEVPIERPDYEENEYYESREERPEWNVVGLIGQIYIAVDNTVEKGDWIRSRNGKGTKDNANGYYQVMEVTTPYNQEKGYGVAVCYVHPVTKGAITND</sequence>
<dbReference type="Gene3D" id="2.160.20.10">
    <property type="entry name" value="Single-stranded right-handed beta-helix, Pectin lyase-like"/>
    <property type="match status" value="1"/>
</dbReference>
<evidence type="ECO:0008006" key="5">
    <source>
        <dbReference type="Google" id="ProtNLM"/>
    </source>
</evidence>
<dbReference type="InterPro" id="IPR006626">
    <property type="entry name" value="PbH1"/>
</dbReference>
<accession>A0ABN0PES0</accession>
<evidence type="ECO:0000313" key="4">
    <source>
        <dbReference type="Proteomes" id="UP000017131"/>
    </source>
</evidence>
<gene>
    <name evidence="3" type="ORF">SSIM_04800</name>
</gene>